<evidence type="ECO:0000256" key="4">
    <source>
        <dbReference type="ARBA" id="ARBA00022898"/>
    </source>
</evidence>
<proteinExistence type="inferred from homology"/>
<evidence type="ECO:0000256" key="5">
    <source>
        <dbReference type="ARBA" id="ARBA00023239"/>
    </source>
</evidence>
<dbReference type="GO" id="GO:0030170">
    <property type="term" value="F:pyridoxal phosphate binding"/>
    <property type="evidence" value="ECO:0007669"/>
    <property type="project" value="InterPro"/>
</dbReference>
<feature type="modified residue" description="N6-(pyridoxal phosphate)lysine" evidence="6">
    <location>
        <position position="295"/>
    </location>
</feature>
<dbReference type="InterPro" id="IPR015422">
    <property type="entry name" value="PyrdxlP-dep_Trfase_small"/>
</dbReference>
<evidence type="ECO:0000256" key="7">
    <source>
        <dbReference type="RuleBase" id="RU000382"/>
    </source>
</evidence>
<sequence length="468" mass="49905">MKSESAYPQLLRQTLDHALAYLEALPEAPVAATASLEELRARLGKPLPAGPVDPLAVVDRLVRDVAGGLTHSSGGRFFSWVIGGKLPASLAADWLTSTWDQNAGMFAVAPAAAVVEEVCGRWLLDLLHLPSSASFALVTGCQMAHVTCLAAARNAVLAAKGWDVEQRGLIGAPPIRVLSGDQRHGTIERAVRLLGLGRDCVIDIATDNNGQLRAGPLRAALASAPAAAHIVLLQAGDLNTGSFDPYDEIIPVAREFDAWVHVDGAFGLWAAASPEYRHFTKGVENADSWATDGHKWLNVPYDSGFAFVANRAAHYRSMAHHAAYLDHSAVARDQVDWNPEYSRRGRGFATYAAIASLGRQGIAQMVAECCQHAHALVTGAGKLPGVEVLHVPHINQGLLRFPDPSPGASEEDHDRRTEAVTARIVASGEAHFACTTWRGRRCMRVSVCSCATDAADIVRAIAAISNAL</sequence>
<reference evidence="8 9" key="1">
    <citation type="submission" date="2014-02" db="EMBL/GenBank/DDBJ databases">
        <title>Expanding our view of genomic diversity in Candidatus Accumulibacter clades.</title>
        <authorList>
            <person name="Skennerton C.T."/>
            <person name="Barr J.J."/>
            <person name="Slater F.R."/>
            <person name="Bond P.L."/>
            <person name="Tyson G.W."/>
        </authorList>
    </citation>
    <scope>NUCLEOTIDE SEQUENCE [LARGE SCALE GENOMIC DNA]</scope>
    <source>
        <strain evidence="9">BA-92</strain>
    </source>
</reference>
<dbReference type="InterPro" id="IPR010977">
    <property type="entry name" value="Aromatic_deC"/>
</dbReference>
<name>A0A011NJ34_9PROT</name>
<dbReference type="Proteomes" id="UP000021816">
    <property type="component" value="Unassembled WGS sequence"/>
</dbReference>
<evidence type="ECO:0000313" key="8">
    <source>
        <dbReference type="EMBL" id="EXI82798.1"/>
    </source>
</evidence>
<dbReference type="PATRIC" id="fig|1454003.3.peg.253"/>
<keyword evidence="4 6" id="KW-0663">Pyridoxal phosphate</keyword>
<dbReference type="AlphaFoldDB" id="A0A011NJ34"/>
<protein>
    <submittedName>
        <fullName evidence="8">L-2,4-diaminobutyrate decarboxylase</fullName>
        <ecNumber evidence="8">4.1.1.86</ecNumber>
    </submittedName>
</protein>
<keyword evidence="5 7" id="KW-0456">Lyase</keyword>
<accession>A0A011NJ34</accession>
<dbReference type="Gene3D" id="3.90.1150.10">
    <property type="entry name" value="Aspartate Aminotransferase, domain 1"/>
    <property type="match status" value="1"/>
</dbReference>
<dbReference type="InterPro" id="IPR015424">
    <property type="entry name" value="PyrdxlP-dep_Trfase"/>
</dbReference>
<dbReference type="STRING" id="1454003.AW10_00247"/>
<dbReference type="InterPro" id="IPR002129">
    <property type="entry name" value="PyrdxlP-dep_de-COase"/>
</dbReference>
<evidence type="ECO:0000313" key="9">
    <source>
        <dbReference type="Proteomes" id="UP000021816"/>
    </source>
</evidence>
<comment type="cofactor">
    <cofactor evidence="1 6 7">
        <name>pyridoxal 5'-phosphate</name>
        <dbReference type="ChEBI" id="CHEBI:597326"/>
    </cofactor>
</comment>
<comment type="similarity">
    <text evidence="2 7">Belongs to the group II decarboxylase family.</text>
</comment>
<gene>
    <name evidence="8" type="primary">ddc</name>
    <name evidence="8" type="ORF">AW10_00247</name>
</gene>
<dbReference type="EC" id="4.1.1.86" evidence="8"/>
<organism evidence="8 9">
    <name type="scientific">Candidatus Accumulibacter appositus</name>
    <dbReference type="NCBI Taxonomy" id="1454003"/>
    <lineage>
        <taxon>Bacteria</taxon>
        <taxon>Pseudomonadati</taxon>
        <taxon>Pseudomonadota</taxon>
        <taxon>Betaproteobacteria</taxon>
        <taxon>Candidatus Accumulibacter</taxon>
    </lineage>
</organism>
<evidence type="ECO:0000256" key="6">
    <source>
        <dbReference type="PIRSR" id="PIRSR602129-50"/>
    </source>
</evidence>
<comment type="caution">
    <text evidence="8">The sequence shown here is derived from an EMBL/GenBank/DDBJ whole genome shotgun (WGS) entry which is preliminary data.</text>
</comment>
<dbReference type="InterPro" id="IPR015421">
    <property type="entry name" value="PyrdxlP-dep_Trfase_major"/>
</dbReference>
<dbReference type="Gene3D" id="3.40.640.10">
    <property type="entry name" value="Type I PLP-dependent aspartate aminotransferase-like (Major domain)"/>
    <property type="match status" value="1"/>
</dbReference>
<evidence type="ECO:0000256" key="3">
    <source>
        <dbReference type="ARBA" id="ARBA00022793"/>
    </source>
</evidence>
<dbReference type="Pfam" id="PF00282">
    <property type="entry name" value="Pyridoxal_deC"/>
    <property type="match status" value="1"/>
</dbReference>
<dbReference type="GO" id="GO:0033983">
    <property type="term" value="F:diaminobutyrate decarboxylase activity"/>
    <property type="evidence" value="ECO:0007669"/>
    <property type="project" value="UniProtKB-EC"/>
</dbReference>
<keyword evidence="3" id="KW-0210">Decarboxylase</keyword>
<dbReference type="SUPFAM" id="SSF53383">
    <property type="entry name" value="PLP-dependent transferases"/>
    <property type="match status" value="1"/>
</dbReference>
<dbReference type="GO" id="GO:0019752">
    <property type="term" value="P:carboxylic acid metabolic process"/>
    <property type="evidence" value="ECO:0007669"/>
    <property type="project" value="InterPro"/>
</dbReference>
<evidence type="ECO:0000256" key="2">
    <source>
        <dbReference type="ARBA" id="ARBA00009533"/>
    </source>
</evidence>
<dbReference type="PANTHER" id="PTHR11999">
    <property type="entry name" value="GROUP II PYRIDOXAL-5-PHOSPHATE DECARBOXYLASE"/>
    <property type="match status" value="1"/>
</dbReference>
<dbReference type="PANTHER" id="PTHR11999:SF70">
    <property type="entry name" value="MIP05841P"/>
    <property type="match status" value="1"/>
</dbReference>
<dbReference type="EMBL" id="JEMX01000009">
    <property type="protein sequence ID" value="EXI82798.1"/>
    <property type="molecule type" value="Genomic_DNA"/>
</dbReference>
<evidence type="ECO:0000256" key="1">
    <source>
        <dbReference type="ARBA" id="ARBA00001933"/>
    </source>
</evidence>